<keyword evidence="3 5" id="KW-0378">Hydrolase</keyword>
<comment type="caution">
    <text evidence="6">The sequence shown here is derived from an EMBL/GenBank/DDBJ whole genome shotgun (WGS) entry which is preliminary data.</text>
</comment>
<keyword evidence="2 5" id="KW-0227">DNA damage</keyword>
<dbReference type="PANTHER" id="PTHR10429">
    <property type="entry name" value="DNA-3-METHYLADENINE GLYCOSYLASE"/>
    <property type="match status" value="1"/>
</dbReference>
<dbReference type="GO" id="GO:0003677">
    <property type="term" value="F:DNA binding"/>
    <property type="evidence" value="ECO:0007669"/>
    <property type="project" value="InterPro"/>
</dbReference>
<protein>
    <recommendedName>
        <fullName evidence="5">Putative 3-methyladenine DNA glycosylase</fullName>
        <ecNumber evidence="5">3.2.2.-</ecNumber>
    </recommendedName>
</protein>
<name>A0A2M7GCH2_9BACT</name>
<proteinExistence type="inferred from homology"/>
<dbReference type="HAMAP" id="MF_00527">
    <property type="entry name" value="3MGH"/>
    <property type="match status" value="1"/>
</dbReference>
<comment type="similarity">
    <text evidence="1 5">Belongs to the DNA glycosylase MPG family.</text>
</comment>
<dbReference type="FunFam" id="3.10.300.10:FF:000001">
    <property type="entry name" value="Putative 3-methyladenine DNA glycosylase"/>
    <property type="match status" value="1"/>
</dbReference>
<dbReference type="GO" id="GO:0003905">
    <property type="term" value="F:alkylbase DNA N-glycosylase activity"/>
    <property type="evidence" value="ECO:0007669"/>
    <property type="project" value="InterPro"/>
</dbReference>
<dbReference type="EC" id="3.2.2.-" evidence="5"/>
<sequence>MNCDFFARPVETVARELLGKNLHFGACSGRIVETEAYHESEPSCHAWQGKKTPRNRPMFAEPGTVYIYRIHQVFCLNLVCEAPGTGAAVLIRALEPLQGIAEMRQRRGEKVKDRDLANGPGKLCQALSLDLDQNGVSACLPSSRLYLSESLFSYSEAEIQITPRIGISKAQEIPWRFFVPPTSRAFP</sequence>
<organism evidence="6 7">
    <name type="scientific">bacterium (Candidatus Blackallbacteria) CG17_big_fil_post_rev_8_21_14_2_50_48_46</name>
    <dbReference type="NCBI Taxonomy" id="2014261"/>
    <lineage>
        <taxon>Bacteria</taxon>
        <taxon>Candidatus Blackallbacteria</taxon>
    </lineage>
</organism>
<dbReference type="EMBL" id="PFFQ01000001">
    <property type="protein sequence ID" value="PIW19673.1"/>
    <property type="molecule type" value="Genomic_DNA"/>
</dbReference>
<dbReference type="Gene3D" id="3.10.300.10">
    <property type="entry name" value="Methylpurine-DNA glycosylase (MPG)"/>
    <property type="match status" value="1"/>
</dbReference>
<evidence type="ECO:0000256" key="3">
    <source>
        <dbReference type="ARBA" id="ARBA00022801"/>
    </source>
</evidence>
<evidence type="ECO:0000313" key="7">
    <source>
        <dbReference type="Proteomes" id="UP000231019"/>
    </source>
</evidence>
<dbReference type="PANTHER" id="PTHR10429:SF0">
    <property type="entry name" value="DNA-3-METHYLADENINE GLYCOSYLASE"/>
    <property type="match status" value="1"/>
</dbReference>
<accession>A0A2M7GCH2</accession>
<dbReference type="GO" id="GO:0006284">
    <property type="term" value="P:base-excision repair"/>
    <property type="evidence" value="ECO:0007669"/>
    <property type="project" value="InterPro"/>
</dbReference>
<dbReference type="InterPro" id="IPR036995">
    <property type="entry name" value="MPG_sf"/>
</dbReference>
<evidence type="ECO:0000256" key="1">
    <source>
        <dbReference type="ARBA" id="ARBA00009232"/>
    </source>
</evidence>
<evidence type="ECO:0000256" key="4">
    <source>
        <dbReference type="ARBA" id="ARBA00023204"/>
    </source>
</evidence>
<dbReference type="Pfam" id="PF02245">
    <property type="entry name" value="Pur_DNA_glyco"/>
    <property type="match status" value="1"/>
</dbReference>
<dbReference type="SUPFAM" id="SSF50486">
    <property type="entry name" value="FMT C-terminal domain-like"/>
    <property type="match status" value="1"/>
</dbReference>
<reference evidence="6 7" key="1">
    <citation type="submission" date="2017-09" db="EMBL/GenBank/DDBJ databases">
        <title>Depth-based differentiation of microbial function through sediment-hosted aquifers and enrichment of novel symbionts in the deep terrestrial subsurface.</title>
        <authorList>
            <person name="Probst A.J."/>
            <person name="Ladd B."/>
            <person name="Jarett J.K."/>
            <person name="Geller-Mcgrath D.E."/>
            <person name="Sieber C.M."/>
            <person name="Emerson J.B."/>
            <person name="Anantharaman K."/>
            <person name="Thomas B.C."/>
            <person name="Malmstrom R."/>
            <person name="Stieglmeier M."/>
            <person name="Klingl A."/>
            <person name="Woyke T."/>
            <person name="Ryan C.M."/>
            <person name="Banfield J.F."/>
        </authorList>
    </citation>
    <scope>NUCLEOTIDE SEQUENCE [LARGE SCALE GENOMIC DNA]</scope>
    <source>
        <strain evidence="6">CG17_big_fil_post_rev_8_21_14_2_50_48_46</strain>
    </source>
</reference>
<evidence type="ECO:0000256" key="5">
    <source>
        <dbReference type="HAMAP-Rule" id="MF_00527"/>
    </source>
</evidence>
<keyword evidence="4 5" id="KW-0234">DNA repair</keyword>
<dbReference type="Proteomes" id="UP000231019">
    <property type="component" value="Unassembled WGS sequence"/>
</dbReference>
<evidence type="ECO:0000313" key="6">
    <source>
        <dbReference type="EMBL" id="PIW19673.1"/>
    </source>
</evidence>
<dbReference type="NCBIfam" id="NF002003">
    <property type="entry name" value="PRK00802.1-3"/>
    <property type="match status" value="1"/>
</dbReference>
<dbReference type="InterPro" id="IPR011034">
    <property type="entry name" value="Formyl_transferase-like_C_sf"/>
</dbReference>
<gene>
    <name evidence="6" type="ORF">COW36_00115</name>
</gene>
<dbReference type="CDD" id="cd00540">
    <property type="entry name" value="AAG"/>
    <property type="match status" value="1"/>
</dbReference>
<dbReference type="NCBIfam" id="TIGR00567">
    <property type="entry name" value="3mg"/>
    <property type="match status" value="1"/>
</dbReference>
<dbReference type="InterPro" id="IPR003180">
    <property type="entry name" value="MPG"/>
</dbReference>
<dbReference type="AlphaFoldDB" id="A0A2M7GCH2"/>
<evidence type="ECO:0000256" key="2">
    <source>
        <dbReference type="ARBA" id="ARBA00022763"/>
    </source>
</evidence>